<keyword evidence="1" id="KW-0808">Transferase</keyword>
<dbReference type="GO" id="GO:0003964">
    <property type="term" value="F:RNA-directed DNA polymerase activity"/>
    <property type="evidence" value="ECO:0007669"/>
    <property type="project" value="UniProtKB-KW"/>
</dbReference>
<keyword evidence="1" id="KW-0695">RNA-directed DNA polymerase</keyword>
<evidence type="ECO:0000313" key="2">
    <source>
        <dbReference type="Proteomes" id="UP001152795"/>
    </source>
</evidence>
<dbReference type="PROSITE" id="PS50878">
    <property type="entry name" value="RT_POL"/>
    <property type="match status" value="1"/>
</dbReference>
<dbReference type="Pfam" id="PF00085">
    <property type="entry name" value="Thioredoxin"/>
    <property type="match status" value="1"/>
</dbReference>
<dbReference type="AlphaFoldDB" id="A0A6S7H440"/>
<dbReference type="Pfam" id="PF00078">
    <property type="entry name" value="RVT_1"/>
    <property type="match status" value="1"/>
</dbReference>
<dbReference type="CDD" id="cd02961">
    <property type="entry name" value="PDI_a_family"/>
    <property type="match status" value="1"/>
</dbReference>
<name>A0A6S7H440_PARCT</name>
<dbReference type="InterPro" id="IPR013766">
    <property type="entry name" value="Thioredoxin_domain"/>
</dbReference>
<keyword evidence="1" id="KW-0548">Nucleotidyltransferase</keyword>
<accession>A0A6S7H440</accession>
<dbReference type="Gene3D" id="3.40.30.10">
    <property type="entry name" value="Glutaredoxin"/>
    <property type="match status" value="1"/>
</dbReference>
<organism evidence="1 2">
    <name type="scientific">Paramuricea clavata</name>
    <name type="common">Red gorgonian</name>
    <name type="synonym">Violescent sea-whip</name>
    <dbReference type="NCBI Taxonomy" id="317549"/>
    <lineage>
        <taxon>Eukaryota</taxon>
        <taxon>Metazoa</taxon>
        <taxon>Cnidaria</taxon>
        <taxon>Anthozoa</taxon>
        <taxon>Octocorallia</taxon>
        <taxon>Malacalcyonacea</taxon>
        <taxon>Plexauridae</taxon>
        <taxon>Paramuricea</taxon>
    </lineage>
</organism>
<dbReference type="EMBL" id="CACRXK020003839">
    <property type="protein sequence ID" value="CAB4000445.1"/>
    <property type="molecule type" value="Genomic_DNA"/>
</dbReference>
<comment type="caution">
    <text evidence="1">The sequence shown here is derived from an EMBL/GenBank/DDBJ whole genome shotgun (WGS) entry which is preliminary data.</text>
</comment>
<dbReference type="InterPro" id="IPR036249">
    <property type="entry name" value="Thioredoxin-like_sf"/>
</dbReference>
<protein>
    <submittedName>
        <fullName evidence="1">RNA-directed DNA polymerase from transposon X-element</fullName>
    </submittedName>
</protein>
<dbReference type="OrthoDB" id="6129079at2759"/>
<evidence type="ECO:0000313" key="1">
    <source>
        <dbReference type="EMBL" id="CAB4000445.1"/>
    </source>
</evidence>
<proteinExistence type="predicted"/>
<dbReference type="SUPFAM" id="SSF52833">
    <property type="entry name" value="Thioredoxin-like"/>
    <property type="match status" value="1"/>
</dbReference>
<dbReference type="PANTHER" id="PTHR33332">
    <property type="entry name" value="REVERSE TRANSCRIPTASE DOMAIN-CONTAINING PROTEIN"/>
    <property type="match status" value="1"/>
</dbReference>
<keyword evidence="2" id="KW-1185">Reference proteome</keyword>
<dbReference type="Proteomes" id="UP001152795">
    <property type="component" value="Unassembled WGS sequence"/>
</dbReference>
<dbReference type="InterPro" id="IPR000477">
    <property type="entry name" value="RT_dom"/>
</dbReference>
<gene>
    <name evidence="1" type="ORF">PACLA_8A066030</name>
</gene>
<sequence>MNNQKVTLLVLLDLSSAFDTVDHQVLLRRLQVTFGITGNALEWFRSYLSGRSQRVVINGSHSREFPLMYGVPQGSCLGPLLFIVYSSKLFEVIKNHLPDAHAYADDTQLYISFKPDSTASELEAVTSLQNCIADIKTWMTVDKLKLNDDKTEFIIIGTHAQLNKIKITELRIGQNSNPVVEIYDRTFDRLVSQEPVFINFYVPWSKESKAIHETWKNLGKLCQKEGLTTIAQIDCSRFSEVCKKYEV</sequence>
<reference evidence="1" key="1">
    <citation type="submission" date="2020-04" db="EMBL/GenBank/DDBJ databases">
        <authorList>
            <person name="Alioto T."/>
            <person name="Alioto T."/>
            <person name="Gomez Garrido J."/>
        </authorList>
    </citation>
    <scope>NUCLEOTIDE SEQUENCE</scope>
    <source>
        <strain evidence="1">A484AB</strain>
    </source>
</reference>